<accession>A0A381NI63</accession>
<gene>
    <name evidence="4" type="ORF">METZ01_LOCUS7114</name>
</gene>
<dbReference type="InterPro" id="IPR007453">
    <property type="entry name" value="DsrC/TusE"/>
</dbReference>
<reference evidence="4" key="1">
    <citation type="submission" date="2018-05" db="EMBL/GenBank/DDBJ databases">
        <authorList>
            <person name="Lanie J.A."/>
            <person name="Ng W.-L."/>
            <person name="Kazmierczak K.M."/>
            <person name="Andrzejewski T.M."/>
            <person name="Davidsen T.M."/>
            <person name="Wayne K.J."/>
            <person name="Tettelin H."/>
            <person name="Glass J.I."/>
            <person name="Rusch D."/>
            <person name="Podicherti R."/>
            <person name="Tsui H.-C.T."/>
            <person name="Winkler M.E."/>
        </authorList>
    </citation>
    <scope>NUCLEOTIDE SEQUENCE</scope>
</reference>
<evidence type="ECO:0000313" key="4">
    <source>
        <dbReference type="EMBL" id="SUZ54260.1"/>
    </source>
</evidence>
<dbReference type="GO" id="GO:0097163">
    <property type="term" value="F:sulfur carrier activity"/>
    <property type="evidence" value="ECO:0007669"/>
    <property type="project" value="TreeGrafter"/>
</dbReference>
<keyword evidence="3" id="KW-0963">Cytoplasm</keyword>
<evidence type="ECO:0000256" key="2">
    <source>
        <dbReference type="ARBA" id="ARBA00005718"/>
    </source>
</evidence>
<dbReference type="AlphaFoldDB" id="A0A381NI63"/>
<dbReference type="PANTHER" id="PTHR37010">
    <property type="entry name" value="SULFURTRANSFERASE TUSE"/>
    <property type="match status" value="1"/>
</dbReference>
<evidence type="ECO:0000256" key="3">
    <source>
        <dbReference type="ARBA" id="ARBA00022490"/>
    </source>
</evidence>
<evidence type="ECO:0008006" key="5">
    <source>
        <dbReference type="Google" id="ProtNLM"/>
    </source>
</evidence>
<dbReference type="PANTHER" id="PTHR37010:SF1">
    <property type="entry name" value="SULFURTRANSFERASE TUSE"/>
    <property type="match status" value="1"/>
</dbReference>
<dbReference type="InterPro" id="IPR042072">
    <property type="entry name" value="DsrC-like_C"/>
</dbReference>
<dbReference type="GO" id="GO:0005737">
    <property type="term" value="C:cytoplasm"/>
    <property type="evidence" value="ECO:0007669"/>
    <property type="project" value="UniProtKB-SubCell"/>
</dbReference>
<dbReference type="SUPFAM" id="SSF69721">
    <property type="entry name" value="DsrC, the gamma subunit of dissimilatory sulfite reductase"/>
    <property type="match status" value="1"/>
</dbReference>
<proteinExistence type="inferred from homology"/>
<name>A0A381NI63_9ZZZZ</name>
<dbReference type="InterPro" id="IPR043163">
    <property type="entry name" value="DsrC-like_N"/>
</dbReference>
<dbReference type="Gene3D" id="3.30.1420.10">
    <property type="match status" value="1"/>
</dbReference>
<dbReference type="EMBL" id="UINC01000377">
    <property type="protein sequence ID" value="SUZ54260.1"/>
    <property type="molecule type" value="Genomic_DNA"/>
</dbReference>
<dbReference type="NCBIfam" id="TIGR03342">
    <property type="entry name" value="dsrC_tusE_dsvC"/>
    <property type="match status" value="1"/>
</dbReference>
<organism evidence="4">
    <name type="scientific">marine metagenome</name>
    <dbReference type="NCBI Taxonomy" id="408172"/>
    <lineage>
        <taxon>unclassified sequences</taxon>
        <taxon>metagenomes</taxon>
        <taxon>ecological metagenomes</taxon>
    </lineage>
</organism>
<protein>
    <recommendedName>
        <fullName evidence="5">Sulfurtransferase TusE</fullName>
    </recommendedName>
</protein>
<dbReference type="Gene3D" id="1.10.10.370">
    <property type="entry name" value="DsrC-like protein, C-terminal domain"/>
    <property type="match status" value="1"/>
</dbReference>
<comment type="subcellular location">
    <subcellularLocation>
        <location evidence="1">Cytoplasm</location>
    </subcellularLocation>
</comment>
<evidence type="ECO:0000256" key="1">
    <source>
        <dbReference type="ARBA" id="ARBA00004496"/>
    </source>
</evidence>
<dbReference type="PIRSF" id="PIRSF006223">
    <property type="entry name" value="DsrC_TusE"/>
    <property type="match status" value="1"/>
</dbReference>
<sequence length="111" mass="12517">MSFDYEGSTIETDENGYLITLEDWSEGVAGKLAEDEEIEMNDEHWEIINFLRDYYQEFQIAPAVKVLTKAIAKKNDIHKKEASVFLYDLFPNGPGLQACKIAGLPKPTGCV</sequence>
<comment type="similarity">
    <text evidence="2">Belongs to the DsrC/TusE family.</text>
</comment>
<dbReference type="Pfam" id="PF04358">
    <property type="entry name" value="DsrC"/>
    <property type="match status" value="1"/>
</dbReference>
<dbReference type="GO" id="GO:0002143">
    <property type="term" value="P:tRNA wobble position uridine thiolation"/>
    <property type="evidence" value="ECO:0007669"/>
    <property type="project" value="TreeGrafter"/>
</dbReference>
<dbReference type="InterPro" id="IPR025526">
    <property type="entry name" value="DsrC-like_dom_sf"/>
</dbReference>